<evidence type="ECO:0000313" key="2">
    <source>
        <dbReference type="Proteomes" id="UP000264006"/>
    </source>
</evidence>
<organism evidence="1 2">
    <name type="scientific">Euzebya pacifica</name>
    <dbReference type="NCBI Taxonomy" id="1608957"/>
    <lineage>
        <taxon>Bacteria</taxon>
        <taxon>Bacillati</taxon>
        <taxon>Actinomycetota</taxon>
        <taxon>Nitriliruptoria</taxon>
        <taxon>Euzebyales</taxon>
    </lineage>
</organism>
<evidence type="ECO:0000313" key="1">
    <source>
        <dbReference type="EMBL" id="AXV05721.1"/>
    </source>
</evidence>
<proteinExistence type="predicted"/>
<keyword evidence="2" id="KW-1185">Reference proteome</keyword>
<dbReference type="KEGG" id="euz:DVS28_a1020"/>
<dbReference type="RefSeq" id="WP_281273520.1">
    <property type="nucleotide sequence ID" value="NZ_CP031165.1"/>
</dbReference>
<name>A0A346XU24_9ACTN</name>
<sequence length="40" mass="4289">MLLLLSIAAVYLVTARQDPSLEIPLDAVPAQEVDVPQPSD</sequence>
<dbReference type="EMBL" id="CP031165">
    <property type="protein sequence ID" value="AXV05721.1"/>
    <property type="molecule type" value="Genomic_DNA"/>
</dbReference>
<dbReference type="AlphaFoldDB" id="A0A346XU24"/>
<gene>
    <name evidence="1" type="ORF">DVS28_a1020</name>
</gene>
<reference evidence="1 2" key="1">
    <citation type="submission" date="2018-09" db="EMBL/GenBank/DDBJ databases">
        <title>Complete genome sequence of Euzebya sp. DY32-46 isolated from seawater of Pacific Ocean.</title>
        <authorList>
            <person name="Xu L."/>
            <person name="Wu Y.-H."/>
            <person name="Xu X.-W."/>
        </authorList>
    </citation>
    <scope>NUCLEOTIDE SEQUENCE [LARGE SCALE GENOMIC DNA]</scope>
    <source>
        <strain evidence="1 2">DY32-46</strain>
    </source>
</reference>
<dbReference type="Proteomes" id="UP000264006">
    <property type="component" value="Chromosome"/>
</dbReference>
<accession>A0A346XU24</accession>
<protein>
    <submittedName>
        <fullName evidence="1">Uncharacterized protein</fullName>
    </submittedName>
</protein>